<keyword evidence="7 15" id="KW-0862">Zinc</keyword>
<dbReference type="InterPro" id="IPR003156">
    <property type="entry name" value="DHHA1_dom"/>
</dbReference>
<keyword evidence="20" id="KW-1185">Reference proteome</keyword>
<gene>
    <name evidence="15" type="primary">ALA1</name>
    <name evidence="19" type="ORF">SODALDRAFT_336868</name>
</gene>
<evidence type="ECO:0000256" key="11">
    <source>
        <dbReference type="ARBA" id="ARBA00023128"/>
    </source>
</evidence>
<accession>A0A3N2QAC2</accession>
<dbReference type="InterPro" id="IPR018165">
    <property type="entry name" value="Ala-tRNA-synth_IIc_core"/>
</dbReference>
<name>A0A3N2QAC2_SODAK</name>
<dbReference type="PROSITE" id="PS50860">
    <property type="entry name" value="AA_TRNA_LIGASE_II_ALA"/>
    <property type="match status" value="1"/>
</dbReference>
<keyword evidence="4 15" id="KW-0436">Ligase</keyword>
<keyword evidence="9 15" id="KW-0694">RNA-binding</keyword>
<keyword evidence="6 15" id="KW-0547">Nucleotide-binding</keyword>
<dbReference type="Gene3D" id="2.40.30.130">
    <property type="match status" value="1"/>
</dbReference>
<feature type="binding site" evidence="15">
    <location>
        <position position="721"/>
    </location>
    <ligand>
        <name>Zn(2+)</name>
        <dbReference type="ChEBI" id="CHEBI:29105"/>
    </ligand>
</feature>
<dbReference type="InterPro" id="IPR018164">
    <property type="entry name" value="Ala-tRNA-synth_IIc_N"/>
</dbReference>
<comment type="catalytic activity">
    <reaction evidence="13 15">
        <text>tRNA(Ala) + L-alanine + ATP = L-alanyl-tRNA(Ala) + AMP + diphosphate</text>
        <dbReference type="Rhea" id="RHEA:12540"/>
        <dbReference type="Rhea" id="RHEA-COMP:9657"/>
        <dbReference type="Rhea" id="RHEA-COMP:9923"/>
        <dbReference type="ChEBI" id="CHEBI:30616"/>
        <dbReference type="ChEBI" id="CHEBI:33019"/>
        <dbReference type="ChEBI" id="CHEBI:57972"/>
        <dbReference type="ChEBI" id="CHEBI:78442"/>
        <dbReference type="ChEBI" id="CHEBI:78497"/>
        <dbReference type="ChEBI" id="CHEBI:456215"/>
        <dbReference type="EC" id="6.1.1.7"/>
    </reaction>
</comment>
<keyword evidence="5 15" id="KW-0479">Metal-binding</keyword>
<dbReference type="InterPro" id="IPR002318">
    <property type="entry name" value="Ala-tRNA-lgiase_IIc"/>
</dbReference>
<evidence type="ECO:0000256" key="9">
    <source>
        <dbReference type="ARBA" id="ARBA00022884"/>
    </source>
</evidence>
<dbReference type="CDD" id="cd00673">
    <property type="entry name" value="AlaRS_core"/>
    <property type="match status" value="1"/>
</dbReference>
<dbReference type="STRING" id="1314773.A0A3N2QAC2"/>
<evidence type="ECO:0000256" key="10">
    <source>
        <dbReference type="ARBA" id="ARBA00022917"/>
    </source>
</evidence>
<dbReference type="SUPFAM" id="SSF55681">
    <property type="entry name" value="Class II aaRS and biotin synthetases"/>
    <property type="match status" value="1"/>
</dbReference>
<keyword evidence="8 15" id="KW-0067">ATP-binding</keyword>
<comment type="function">
    <text evidence="14 15">Catalyzes the attachment of alanine to tRNA(Ala) in a two-step reaction: alanine is first activated by ATP to form Ala-AMP and then transferred to the acceptor end of tRNA(Ala). Also edits incorrectly charged tRNA(Ala) via its editing domain.</text>
</comment>
<keyword evidence="11 15" id="KW-0496">Mitochondrion</keyword>
<dbReference type="SUPFAM" id="SSF101353">
    <property type="entry name" value="Putative anticodon-binding domain of alanyl-tRNA synthetase (AlaRS)"/>
    <property type="match status" value="1"/>
</dbReference>
<evidence type="ECO:0000256" key="17">
    <source>
        <dbReference type="SAM" id="MobiDB-lite"/>
    </source>
</evidence>
<dbReference type="Gene3D" id="3.10.310.40">
    <property type="match status" value="1"/>
</dbReference>
<comment type="similarity">
    <text evidence="1">Belongs to the class-II aminoacyl-tRNA synthetase family. Alax-L subfamily.</text>
</comment>
<dbReference type="Pfam" id="PF07973">
    <property type="entry name" value="tRNA_SAD"/>
    <property type="match status" value="1"/>
</dbReference>
<proteinExistence type="inferred from homology"/>
<dbReference type="Proteomes" id="UP000272025">
    <property type="component" value="Unassembled WGS sequence"/>
</dbReference>
<evidence type="ECO:0000256" key="15">
    <source>
        <dbReference type="HAMAP-Rule" id="MF_03133"/>
    </source>
</evidence>
<evidence type="ECO:0000256" key="7">
    <source>
        <dbReference type="ARBA" id="ARBA00022833"/>
    </source>
</evidence>
<dbReference type="FunFam" id="3.30.930.10:FF:000011">
    <property type="entry name" value="Alanine--tRNA ligase, cytoplasmic"/>
    <property type="match status" value="1"/>
</dbReference>
<evidence type="ECO:0000256" key="13">
    <source>
        <dbReference type="ARBA" id="ARBA00048300"/>
    </source>
</evidence>
<dbReference type="InterPro" id="IPR023033">
    <property type="entry name" value="Ala_tRNA_ligase_euk/bac"/>
</dbReference>
<dbReference type="GO" id="GO:0005739">
    <property type="term" value="C:mitochondrion"/>
    <property type="evidence" value="ECO:0007669"/>
    <property type="project" value="UniProtKB-SubCell"/>
</dbReference>
<dbReference type="NCBIfam" id="TIGR00344">
    <property type="entry name" value="alaS"/>
    <property type="match status" value="1"/>
</dbReference>
<feature type="coiled-coil region" evidence="16">
    <location>
        <begin position="805"/>
        <end position="832"/>
    </location>
</feature>
<feature type="region of interest" description="Disordered" evidence="17">
    <location>
        <begin position="920"/>
        <end position="948"/>
    </location>
</feature>
<feature type="binding site" evidence="15">
    <location>
        <position position="606"/>
    </location>
    <ligand>
        <name>Zn(2+)</name>
        <dbReference type="ChEBI" id="CHEBI:29105"/>
    </ligand>
</feature>
<keyword evidence="12 15" id="KW-0030">Aminoacyl-tRNA synthetase</keyword>
<dbReference type="EC" id="6.1.1.7" evidence="15"/>
<dbReference type="FunFam" id="3.10.310.40:FF:000003">
    <property type="entry name" value="Alanine--tRNA ligase"/>
    <property type="match status" value="1"/>
</dbReference>
<evidence type="ECO:0000313" key="20">
    <source>
        <dbReference type="Proteomes" id="UP000272025"/>
    </source>
</evidence>
<dbReference type="SUPFAM" id="SSF50447">
    <property type="entry name" value="Translation proteins"/>
    <property type="match status" value="1"/>
</dbReference>
<dbReference type="EMBL" id="ML119051">
    <property type="protein sequence ID" value="ROT43605.1"/>
    <property type="molecule type" value="Genomic_DNA"/>
</dbReference>
<dbReference type="SUPFAM" id="SSF55186">
    <property type="entry name" value="ThrRS/AlaRS common domain"/>
    <property type="match status" value="1"/>
</dbReference>
<dbReference type="Gene3D" id="3.30.980.10">
    <property type="entry name" value="Threonyl-trna Synthetase, Chain A, domain 2"/>
    <property type="match status" value="1"/>
</dbReference>
<dbReference type="GO" id="GO:0005524">
    <property type="term" value="F:ATP binding"/>
    <property type="evidence" value="ECO:0007669"/>
    <property type="project" value="UniProtKB-UniRule"/>
</dbReference>
<dbReference type="GO" id="GO:0004813">
    <property type="term" value="F:alanine-tRNA ligase activity"/>
    <property type="evidence" value="ECO:0007669"/>
    <property type="project" value="UniProtKB-UniRule"/>
</dbReference>
<dbReference type="InterPro" id="IPR018162">
    <property type="entry name" value="Ala-tRNA-ligase_IIc_anticod-bd"/>
</dbReference>
<evidence type="ECO:0000256" key="6">
    <source>
        <dbReference type="ARBA" id="ARBA00022741"/>
    </source>
</evidence>
<dbReference type="GO" id="GO:0000049">
    <property type="term" value="F:tRNA binding"/>
    <property type="evidence" value="ECO:0007669"/>
    <property type="project" value="UniProtKB-KW"/>
</dbReference>
<dbReference type="SMART" id="SM00863">
    <property type="entry name" value="tRNA_SAD"/>
    <property type="match status" value="1"/>
</dbReference>
<evidence type="ECO:0000256" key="2">
    <source>
        <dbReference type="ARBA" id="ARBA00022490"/>
    </source>
</evidence>
<dbReference type="InterPro" id="IPR045864">
    <property type="entry name" value="aa-tRNA-synth_II/BPL/LPL"/>
</dbReference>
<sequence length="958" mass="106758">MEGQQEKRWSALRVRQAFLDYFAQKDHTIVPSSSVVPHNDPTLLFTNAGMNQFKPVFLGTVAQSDPMYKLKRAVDSQKCIRAGGKHNDLDDVGKDSYHHTFFEMLGSWSFGNYFKKEAIEWAWELLTKVYGLNPDNLYVTYFEGDASLGLEPDLEAKEIWKTVGVPERAILTGDMKDNFWTMGDTGPCGPCSEIHLDLIGGRDAAHLVNQDDPTVVEIWNLVFMTLSRNADGTLLPLPAKHIDTGMGFERVVAALQGARSNYATDVFAPLFKQIQEVTHARPYTDKYGDDDVDGVDTAYRVVADHIRLLTFSITDGAVPNNEGRGYVVRRVLRRGVRYARKYFNAEIGSFFSKLLPALVDQMGSQFPEIIGKQQDIKEILDEEEEAFARTLDRGEAQFEKFAAAAIRNDEKKLAGDLVWRLYDTFGFPVDLTKLMCEERKLDIDDDEVKAAQEAAREASKSVKSAVQTFPKLGVHEIAELEQQMEIPRTNDEAKFVRGDSKGKVQLIYDGKSFIESTKDLPPNTPVSLLLDATNFYAESGGQVADTGRLVIDGAAEFKVLDVQSYSGYVLHSGYMAQGSLSAGDEVICEYDELSRRAIRNNHTGTHILNHSLREVLGEDVNQKGSLVDETKLRFDLSHRQAITLAELKEIEDRSRGYIKQNGKVYAKDVELDRAREIFGVRAVFGETYPNPVRVVSVGVDVDTLLANPENPEWRKYSVEFCGGTHVEQTGLIKDLVIVEESGIAKGIRRIVAFTGDAAHQVQREAEEFSNRLKIIEGLPYGPEKEKEVKDAQQALNQATLATLAKDELRKRLDKLTKGIVDEQKKRQKAESKTALDAVQKYFTENPDAKYWVGQLPISANAKALADVIKHYSSKDKSRSVYIFGGGKDYEAVAHGVYVGTDLASQGITAESWATTVSGVIGGKSGGKEPTRQGQGTKPENTEDGVETARKWIEEKLKL</sequence>
<dbReference type="Gene3D" id="3.30.930.10">
    <property type="entry name" value="Bira Bifunctional Protein, Domain 2"/>
    <property type="match status" value="1"/>
</dbReference>
<dbReference type="FunFam" id="2.40.30.130:FF:000004">
    <property type="entry name" value="Alanine--tRNA ligase"/>
    <property type="match status" value="1"/>
</dbReference>
<feature type="binding site" evidence="15">
    <location>
        <position position="725"/>
    </location>
    <ligand>
        <name>Zn(2+)</name>
        <dbReference type="ChEBI" id="CHEBI:29105"/>
    </ligand>
</feature>
<evidence type="ECO:0000256" key="14">
    <source>
        <dbReference type="ARBA" id="ARBA00055137"/>
    </source>
</evidence>
<reference evidence="19 20" key="1">
    <citation type="journal article" date="2018" name="Mol. Ecol.">
        <title>The obligate alkalophilic soda-lake fungus Sodiomyces alkalinus has shifted to a protein diet.</title>
        <authorList>
            <person name="Grum-Grzhimaylo A.A."/>
            <person name="Falkoski D.L."/>
            <person name="van den Heuvel J."/>
            <person name="Valero-Jimenez C.A."/>
            <person name="Min B."/>
            <person name="Choi I.G."/>
            <person name="Lipzen A."/>
            <person name="Daum C.G."/>
            <person name="Aanen D.K."/>
            <person name="Tsang A."/>
            <person name="Henrissat B."/>
            <person name="Bilanenko E.N."/>
            <person name="de Vries R.P."/>
            <person name="van Kan J.A.L."/>
            <person name="Grigoriev I.V."/>
            <person name="Debets A.J.M."/>
        </authorList>
    </citation>
    <scope>NUCLEOTIDE SEQUENCE [LARGE SCALE GENOMIC DNA]</scope>
    <source>
        <strain evidence="19 20">F11</strain>
    </source>
</reference>
<keyword evidence="16" id="KW-0175">Coiled coil</keyword>
<dbReference type="InterPro" id="IPR018163">
    <property type="entry name" value="Thr/Ala-tRNA-synth_IIc_edit"/>
</dbReference>
<evidence type="ECO:0000256" key="1">
    <source>
        <dbReference type="ARBA" id="ARBA00008429"/>
    </source>
</evidence>
<dbReference type="InterPro" id="IPR012947">
    <property type="entry name" value="tRNA_SAD"/>
</dbReference>
<comment type="domain">
    <text evidence="15">Consists of three domains; the N-terminal catalytic domain, the editing domain and the C-terminal C-Ala domain. The editing domain removes incorrectly charged amino acids, while the C-Ala domain, along with tRNA(Ala), serves as a bridge to cooperatively bring together the editing and aminoacylation centers thus stimulating deacylation of misacylated tRNAs.</text>
</comment>
<evidence type="ECO:0000256" key="4">
    <source>
        <dbReference type="ARBA" id="ARBA00022598"/>
    </source>
</evidence>
<dbReference type="Pfam" id="PF02272">
    <property type="entry name" value="DHHA1"/>
    <property type="match status" value="1"/>
</dbReference>
<dbReference type="HAMAP" id="MF_00036_B">
    <property type="entry name" value="Ala_tRNA_synth_B"/>
    <property type="match status" value="1"/>
</dbReference>
<keyword evidence="3 15" id="KW-0820">tRNA-binding</keyword>
<dbReference type="OrthoDB" id="2423964at2759"/>
<dbReference type="Pfam" id="PF01411">
    <property type="entry name" value="tRNA-synt_2c"/>
    <property type="match status" value="1"/>
</dbReference>
<dbReference type="InterPro" id="IPR009000">
    <property type="entry name" value="Transl_B-barrel_sf"/>
</dbReference>
<evidence type="ECO:0000256" key="8">
    <source>
        <dbReference type="ARBA" id="ARBA00022840"/>
    </source>
</evidence>
<dbReference type="AlphaFoldDB" id="A0A3N2QAC2"/>
<dbReference type="FunFam" id="3.30.980.10:FF:000004">
    <property type="entry name" value="Alanine--tRNA ligase, cytoplasmic"/>
    <property type="match status" value="1"/>
</dbReference>
<organism evidence="19 20">
    <name type="scientific">Sodiomyces alkalinus (strain CBS 110278 / VKM F-3762 / F11)</name>
    <name type="common">Alkaliphilic filamentous fungus</name>
    <dbReference type="NCBI Taxonomy" id="1314773"/>
    <lineage>
        <taxon>Eukaryota</taxon>
        <taxon>Fungi</taxon>
        <taxon>Dikarya</taxon>
        <taxon>Ascomycota</taxon>
        <taxon>Pezizomycotina</taxon>
        <taxon>Sordariomycetes</taxon>
        <taxon>Hypocreomycetidae</taxon>
        <taxon>Glomerellales</taxon>
        <taxon>Plectosphaerellaceae</taxon>
        <taxon>Sodiomyces</taxon>
    </lineage>
</organism>
<dbReference type="InterPro" id="IPR059090">
    <property type="entry name" value="ALA1_helical"/>
</dbReference>
<dbReference type="GO" id="GO:0002161">
    <property type="term" value="F:aminoacyl-tRNA deacylase activity"/>
    <property type="evidence" value="ECO:0007669"/>
    <property type="project" value="TreeGrafter"/>
</dbReference>
<dbReference type="InterPro" id="IPR050058">
    <property type="entry name" value="Ala-tRNA_ligase"/>
</dbReference>
<dbReference type="PRINTS" id="PR00980">
    <property type="entry name" value="TRNASYNTHALA"/>
</dbReference>
<keyword evidence="2 15" id="KW-0963">Cytoplasm</keyword>
<evidence type="ECO:0000259" key="18">
    <source>
        <dbReference type="PROSITE" id="PS50860"/>
    </source>
</evidence>
<evidence type="ECO:0000256" key="16">
    <source>
        <dbReference type="SAM" id="Coils"/>
    </source>
</evidence>
<dbReference type="PANTHER" id="PTHR11777:SF9">
    <property type="entry name" value="ALANINE--TRNA LIGASE, CYTOPLASMIC"/>
    <property type="match status" value="1"/>
</dbReference>
<keyword evidence="10 15" id="KW-0648">Protein biosynthesis</keyword>
<evidence type="ECO:0000256" key="5">
    <source>
        <dbReference type="ARBA" id="ARBA00022723"/>
    </source>
</evidence>
<dbReference type="GO" id="GO:0008270">
    <property type="term" value="F:zinc ion binding"/>
    <property type="evidence" value="ECO:0007669"/>
    <property type="project" value="UniProtKB-UniRule"/>
</dbReference>
<protein>
    <recommendedName>
        <fullName evidence="15">Alanine--tRNA ligase</fullName>
        <ecNumber evidence="15">6.1.1.7</ecNumber>
    </recommendedName>
    <alternativeName>
        <fullName evidence="15">Alanyl-tRNA synthetase</fullName>
        <shortName evidence="15">AlaRS</shortName>
    </alternativeName>
</protein>
<comment type="subcellular location">
    <subcellularLocation>
        <location evidence="15">Mitochondrion</location>
    </subcellularLocation>
    <subcellularLocation>
        <location evidence="15">Cytoplasm</location>
    </subcellularLocation>
</comment>
<evidence type="ECO:0000313" key="19">
    <source>
        <dbReference type="EMBL" id="ROT43605.1"/>
    </source>
</evidence>
<evidence type="ECO:0000256" key="3">
    <source>
        <dbReference type="ARBA" id="ARBA00022555"/>
    </source>
</evidence>
<evidence type="ECO:0000256" key="12">
    <source>
        <dbReference type="ARBA" id="ARBA00023146"/>
    </source>
</evidence>
<comment type="subunit">
    <text evidence="15">Monomer.</text>
</comment>
<dbReference type="PANTHER" id="PTHR11777">
    <property type="entry name" value="ALANYL-TRNA SYNTHETASE"/>
    <property type="match status" value="1"/>
</dbReference>
<dbReference type="GO" id="GO:0070143">
    <property type="term" value="P:mitochondrial alanyl-tRNA aminoacylation"/>
    <property type="evidence" value="ECO:0007669"/>
    <property type="project" value="UniProtKB-UniRule"/>
</dbReference>
<feature type="binding site" evidence="15">
    <location>
        <position position="602"/>
    </location>
    <ligand>
        <name>Zn(2+)</name>
        <dbReference type="ChEBI" id="CHEBI:29105"/>
    </ligand>
</feature>
<feature type="domain" description="Alanyl-transfer RNA synthetases family profile" evidence="18">
    <location>
        <begin position="9"/>
        <end position="764"/>
    </location>
</feature>
<dbReference type="Pfam" id="PF26023">
    <property type="entry name" value="ALA1"/>
    <property type="match status" value="1"/>
</dbReference>
<comment type="cofactor">
    <cofactor evidence="15">
        <name>Zn(2+)</name>
        <dbReference type="ChEBI" id="CHEBI:29105"/>
    </cofactor>
    <text evidence="15">Binds 1 zinc ion per subunit.</text>
</comment>